<sequence>MTLAQAAINPVTTTVEEKLRAELGAEAFEKSYAMGRESTLEVAVQLVSGRTPATAGRSGSASLRASLTRRENEVATLVADGLTNKEIATKLTISPRTVDAHVDHILTKLGFRSRTQIARWVSADESR</sequence>
<dbReference type="Pfam" id="PF00196">
    <property type="entry name" value="GerE"/>
    <property type="match status" value="1"/>
</dbReference>
<feature type="domain" description="HTH luxR-type" evidence="4">
    <location>
        <begin position="60"/>
        <end position="125"/>
    </location>
</feature>
<evidence type="ECO:0000259" key="4">
    <source>
        <dbReference type="PROSITE" id="PS50043"/>
    </source>
</evidence>
<proteinExistence type="predicted"/>
<dbReference type="PANTHER" id="PTHR44688">
    <property type="entry name" value="DNA-BINDING TRANSCRIPTIONAL ACTIVATOR DEVR_DOSR"/>
    <property type="match status" value="1"/>
</dbReference>
<keyword evidence="3" id="KW-0804">Transcription</keyword>
<dbReference type="EMBL" id="JAWLKI010000001">
    <property type="protein sequence ID" value="MDV6306024.1"/>
    <property type="molecule type" value="Genomic_DNA"/>
</dbReference>
<dbReference type="PROSITE" id="PS50043">
    <property type="entry name" value="HTH_LUXR_2"/>
    <property type="match status" value="1"/>
</dbReference>
<dbReference type="RefSeq" id="WP_232513106.1">
    <property type="nucleotide sequence ID" value="NZ_JAWLKI010000001.1"/>
</dbReference>
<dbReference type="InterPro" id="IPR016032">
    <property type="entry name" value="Sig_transdc_resp-reg_C-effctor"/>
</dbReference>
<evidence type="ECO:0000256" key="1">
    <source>
        <dbReference type="ARBA" id="ARBA00023015"/>
    </source>
</evidence>
<keyword evidence="1" id="KW-0805">Transcription regulation</keyword>
<organism evidence="5 6">
    <name type="scientific">Gordonia amicalis</name>
    <dbReference type="NCBI Taxonomy" id="89053"/>
    <lineage>
        <taxon>Bacteria</taxon>
        <taxon>Bacillati</taxon>
        <taxon>Actinomycetota</taxon>
        <taxon>Actinomycetes</taxon>
        <taxon>Mycobacteriales</taxon>
        <taxon>Gordoniaceae</taxon>
        <taxon>Gordonia</taxon>
    </lineage>
</organism>
<dbReference type="PRINTS" id="PR00038">
    <property type="entry name" value="HTHLUXR"/>
</dbReference>
<dbReference type="Proteomes" id="UP001185779">
    <property type="component" value="Unassembled WGS sequence"/>
</dbReference>
<evidence type="ECO:0000256" key="3">
    <source>
        <dbReference type="ARBA" id="ARBA00023163"/>
    </source>
</evidence>
<dbReference type="InterPro" id="IPR036388">
    <property type="entry name" value="WH-like_DNA-bd_sf"/>
</dbReference>
<name>A0ABU4D8G9_9ACTN</name>
<protein>
    <submittedName>
        <fullName evidence="5">Helix-turn-helix transcriptional regulator</fullName>
    </submittedName>
</protein>
<evidence type="ECO:0000256" key="2">
    <source>
        <dbReference type="ARBA" id="ARBA00023125"/>
    </source>
</evidence>
<dbReference type="SMART" id="SM00421">
    <property type="entry name" value="HTH_LUXR"/>
    <property type="match status" value="1"/>
</dbReference>
<dbReference type="Gene3D" id="1.10.10.10">
    <property type="entry name" value="Winged helix-like DNA-binding domain superfamily/Winged helix DNA-binding domain"/>
    <property type="match status" value="1"/>
</dbReference>
<evidence type="ECO:0000313" key="6">
    <source>
        <dbReference type="Proteomes" id="UP001185779"/>
    </source>
</evidence>
<accession>A0ABU4D8G9</accession>
<keyword evidence="2" id="KW-0238">DNA-binding</keyword>
<dbReference type="InterPro" id="IPR000792">
    <property type="entry name" value="Tscrpt_reg_LuxR_C"/>
</dbReference>
<dbReference type="PANTHER" id="PTHR44688:SF16">
    <property type="entry name" value="DNA-BINDING TRANSCRIPTIONAL ACTIVATOR DEVR_DOSR"/>
    <property type="match status" value="1"/>
</dbReference>
<dbReference type="CDD" id="cd06170">
    <property type="entry name" value="LuxR_C_like"/>
    <property type="match status" value="1"/>
</dbReference>
<reference evidence="5 6" key="1">
    <citation type="submission" date="2023-10" db="EMBL/GenBank/DDBJ databases">
        <title>Development of a sustainable strategy for remediation of hydrocarbon-contaminated territories based on the waste exchange concept.</title>
        <authorList>
            <person name="Krivoruchko A."/>
        </authorList>
    </citation>
    <scope>NUCLEOTIDE SEQUENCE [LARGE SCALE GENOMIC DNA]</scope>
    <source>
        <strain evidence="5 6">IEGM 1266</strain>
    </source>
</reference>
<gene>
    <name evidence="5" type="ORF">R3P94_01465</name>
</gene>
<dbReference type="SUPFAM" id="SSF46894">
    <property type="entry name" value="C-terminal effector domain of the bipartite response regulators"/>
    <property type="match status" value="1"/>
</dbReference>
<comment type="caution">
    <text evidence="5">The sequence shown here is derived from an EMBL/GenBank/DDBJ whole genome shotgun (WGS) entry which is preliminary data.</text>
</comment>
<dbReference type="PROSITE" id="PS00622">
    <property type="entry name" value="HTH_LUXR_1"/>
    <property type="match status" value="1"/>
</dbReference>
<keyword evidence="6" id="KW-1185">Reference proteome</keyword>
<evidence type="ECO:0000313" key="5">
    <source>
        <dbReference type="EMBL" id="MDV6306024.1"/>
    </source>
</evidence>